<dbReference type="GO" id="GO:0015419">
    <property type="term" value="F:ABC-type sulfate transporter activity"/>
    <property type="evidence" value="ECO:0007669"/>
    <property type="project" value="InterPro"/>
</dbReference>
<dbReference type="PROSITE" id="PS50928">
    <property type="entry name" value="ABC_TM1"/>
    <property type="match status" value="1"/>
</dbReference>
<dbReference type="AlphaFoldDB" id="A0A1B0ZHP3"/>
<comment type="subunit">
    <text evidence="2">The complex is composed of two ATP-binding proteins (CysA), two transmembrane proteins (CysT and CysW) and a solute-binding protein (CysP).</text>
</comment>
<dbReference type="RefSeq" id="WP_065248721.1">
    <property type="nucleotide sequence ID" value="NZ_CP012117.1"/>
</dbReference>
<keyword evidence="8 10" id="KW-0472">Membrane</keyword>
<proteinExistence type="inferred from homology"/>
<evidence type="ECO:0000256" key="3">
    <source>
        <dbReference type="ARBA" id="ARBA00022448"/>
    </source>
</evidence>
<dbReference type="GO" id="GO:0005886">
    <property type="term" value="C:plasma membrane"/>
    <property type="evidence" value="ECO:0007669"/>
    <property type="project" value="UniProtKB-SubCell"/>
</dbReference>
<protein>
    <recommendedName>
        <fullName evidence="11">Molybdenum transport system permease</fullName>
    </recommendedName>
</protein>
<evidence type="ECO:0000256" key="10">
    <source>
        <dbReference type="RuleBase" id="RU363032"/>
    </source>
</evidence>
<feature type="domain" description="ABC transmembrane type-1" evidence="12">
    <location>
        <begin position="53"/>
        <end position="255"/>
    </location>
</feature>
<evidence type="ECO:0000313" key="14">
    <source>
        <dbReference type="Proteomes" id="UP000092596"/>
    </source>
</evidence>
<evidence type="ECO:0000313" key="13">
    <source>
        <dbReference type="EMBL" id="ANP27437.1"/>
    </source>
</evidence>
<dbReference type="InterPro" id="IPR011867">
    <property type="entry name" value="ModB_ABC"/>
</dbReference>
<evidence type="ECO:0000256" key="4">
    <source>
        <dbReference type="ARBA" id="ARBA00022505"/>
    </source>
</evidence>
<evidence type="ECO:0000256" key="1">
    <source>
        <dbReference type="ARBA" id="ARBA00004141"/>
    </source>
</evidence>
<comment type="similarity">
    <text evidence="11">Belongs to the binding-protein-dependent transport system permease family. CysTW subfamily.</text>
</comment>
<name>A0A1B0ZHP3_9MICO</name>
<dbReference type="SUPFAM" id="SSF161098">
    <property type="entry name" value="MetI-like"/>
    <property type="match status" value="1"/>
</dbReference>
<comment type="caution">
    <text evidence="11">Lacks conserved residue(s) required for the propagation of feature annotation.</text>
</comment>
<keyword evidence="6 10" id="KW-1133">Transmembrane helix</keyword>
<evidence type="ECO:0000256" key="11">
    <source>
        <dbReference type="RuleBase" id="RU365097"/>
    </source>
</evidence>
<organism evidence="13 14">
    <name type="scientific">Dermabacter vaginalis</name>
    <dbReference type="NCBI Taxonomy" id="1630135"/>
    <lineage>
        <taxon>Bacteria</taxon>
        <taxon>Bacillati</taxon>
        <taxon>Actinomycetota</taxon>
        <taxon>Actinomycetes</taxon>
        <taxon>Micrococcales</taxon>
        <taxon>Dermabacteraceae</taxon>
        <taxon>Dermabacter</taxon>
    </lineage>
</organism>
<accession>A0A1B0ZHP3</accession>
<feature type="transmembrane region" description="Helical" evidence="10">
    <location>
        <begin position="234"/>
        <end position="257"/>
    </location>
</feature>
<evidence type="ECO:0000256" key="8">
    <source>
        <dbReference type="ARBA" id="ARBA00023136"/>
    </source>
</evidence>
<feature type="transmembrane region" description="Helical" evidence="10">
    <location>
        <begin position="50"/>
        <end position="79"/>
    </location>
</feature>
<evidence type="ECO:0000256" key="2">
    <source>
        <dbReference type="ARBA" id="ARBA00011779"/>
    </source>
</evidence>
<keyword evidence="7" id="KW-0764">Sulfate transport</keyword>
<keyword evidence="3 10" id="KW-0813">Transport</keyword>
<evidence type="ECO:0000259" key="12">
    <source>
        <dbReference type="PROSITE" id="PS50928"/>
    </source>
</evidence>
<dbReference type="PANTHER" id="PTHR30406">
    <property type="entry name" value="SULFATE TRANSPORT SYSTEM PERMEASE PROTEIN"/>
    <property type="match status" value="1"/>
</dbReference>
<evidence type="ECO:0000256" key="6">
    <source>
        <dbReference type="ARBA" id="ARBA00022989"/>
    </source>
</evidence>
<comment type="subcellular location">
    <subcellularLocation>
        <location evidence="10">Cell membrane</location>
        <topology evidence="10">Multi-pass membrane protein</topology>
    </subcellularLocation>
    <subcellularLocation>
        <location evidence="1">Membrane</location>
        <topology evidence="1">Multi-pass membrane protein</topology>
    </subcellularLocation>
</comment>
<dbReference type="NCBIfam" id="TIGR02141">
    <property type="entry name" value="modB_ABC"/>
    <property type="match status" value="1"/>
</dbReference>
<evidence type="ECO:0000256" key="5">
    <source>
        <dbReference type="ARBA" id="ARBA00022692"/>
    </source>
</evidence>
<dbReference type="STRING" id="1630135.DAD186_08870"/>
<sequence length="268" mass="27632">MNRNGGTRFPATVGLLALVAGLSTLFPLLSLVRGTQWASLPALASAPENLTAAALSLATASLACILSTVLGCALALVLARATSPLVAVLRALVLVPLVLPPVVSGLALVLAYGRQSLLSPLFETVGVQVVFTTSAVVLAQTFVSLPFVVLTLESAFRARGFAEERVAATLGARPMRVLHTVTLPRFAGPLLIAATLAFARSLGEFGATLTVAGSLAGTTRTLPLQIYLAREADLSHAVGLSILLVAFSLIVVSLAYARGPLNGEGEER</sequence>
<feature type="transmembrane region" description="Helical" evidence="10">
    <location>
        <begin position="125"/>
        <end position="156"/>
    </location>
</feature>
<dbReference type="PATRIC" id="fig|1630135.4.peg.887"/>
<comment type="function">
    <text evidence="9">Part of the ABC transporter complex CysAWTP (TC 3.A.1.6.1) involved in sulfate/thiosulfate import. Probably responsible for the translocation of the substrate across the membrane.</text>
</comment>
<keyword evidence="4 11" id="KW-0500">Molybdenum</keyword>
<dbReference type="Pfam" id="PF00528">
    <property type="entry name" value="BPD_transp_1"/>
    <property type="match status" value="1"/>
</dbReference>
<evidence type="ECO:0000256" key="7">
    <source>
        <dbReference type="ARBA" id="ARBA00023032"/>
    </source>
</evidence>
<dbReference type="KEGG" id="dva:DAD186_08870"/>
<reference evidence="13 14" key="1">
    <citation type="submission" date="2015-06" db="EMBL/GenBank/DDBJ databases">
        <title>Investigation of pathophysiology for high-risk pregnancy and development of treatment modality based on it.</title>
        <authorList>
            <person name="Kim B.-C."/>
            <person name="Lim S."/>
        </authorList>
    </citation>
    <scope>NUCLEOTIDE SEQUENCE [LARGE SCALE GENOMIC DNA]</scope>
    <source>
        <strain evidence="13 14">AD1-86</strain>
    </source>
</reference>
<dbReference type="EMBL" id="CP012117">
    <property type="protein sequence ID" value="ANP27437.1"/>
    <property type="molecule type" value="Genomic_DNA"/>
</dbReference>
<dbReference type="Proteomes" id="UP000092596">
    <property type="component" value="Chromosome"/>
</dbReference>
<keyword evidence="5 10" id="KW-0812">Transmembrane</keyword>
<dbReference type="Gene3D" id="1.10.3720.10">
    <property type="entry name" value="MetI-like"/>
    <property type="match status" value="1"/>
</dbReference>
<feature type="transmembrane region" description="Helical" evidence="10">
    <location>
        <begin position="91"/>
        <end position="113"/>
    </location>
</feature>
<dbReference type="CDD" id="cd06261">
    <property type="entry name" value="TM_PBP2"/>
    <property type="match status" value="1"/>
</dbReference>
<evidence type="ECO:0000256" key="9">
    <source>
        <dbReference type="ARBA" id="ARBA00025323"/>
    </source>
</evidence>
<keyword evidence="11" id="KW-1003">Cell membrane</keyword>
<dbReference type="InterPro" id="IPR000515">
    <property type="entry name" value="MetI-like"/>
</dbReference>
<dbReference type="PANTHER" id="PTHR30406:SF8">
    <property type="entry name" value="SULFATE TRANSPORT SYSTEM PERMEASE PROTEIN CYST"/>
    <property type="match status" value="1"/>
</dbReference>
<comment type="function">
    <text evidence="11">Part of the binding-protein-dependent transport system for molybdenum; probably responsible for the translocation of the substrate across the membrane.</text>
</comment>
<dbReference type="InterPro" id="IPR035906">
    <property type="entry name" value="MetI-like_sf"/>
</dbReference>
<dbReference type="GO" id="GO:0015098">
    <property type="term" value="F:molybdate ion transmembrane transporter activity"/>
    <property type="evidence" value="ECO:0007669"/>
    <property type="project" value="UniProtKB-UniRule"/>
</dbReference>
<gene>
    <name evidence="13" type="ORF">DAD186_08870</name>
</gene>
<dbReference type="InterPro" id="IPR005667">
    <property type="entry name" value="Sulph_transpt2"/>
</dbReference>